<dbReference type="Proteomes" id="UP001499942">
    <property type="component" value="Unassembled WGS sequence"/>
</dbReference>
<protein>
    <submittedName>
        <fullName evidence="1">Uncharacterized protein</fullName>
    </submittedName>
</protein>
<evidence type="ECO:0000313" key="2">
    <source>
        <dbReference type="Proteomes" id="UP001499942"/>
    </source>
</evidence>
<gene>
    <name evidence="1" type="ORF">GCM10010393_56890</name>
</gene>
<comment type="caution">
    <text evidence="1">The sequence shown here is derived from an EMBL/GenBank/DDBJ whole genome shotgun (WGS) entry which is preliminary data.</text>
</comment>
<keyword evidence="2" id="KW-1185">Reference proteome</keyword>
<name>A0ABP6AII3_9ACTN</name>
<organism evidence="1 2">
    <name type="scientific">Streptomyces gobitricini</name>
    <dbReference type="NCBI Taxonomy" id="68211"/>
    <lineage>
        <taxon>Bacteria</taxon>
        <taxon>Bacillati</taxon>
        <taxon>Actinomycetota</taxon>
        <taxon>Actinomycetes</taxon>
        <taxon>Kitasatosporales</taxon>
        <taxon>Streptomycetaceae</taxon>
        <taxon>Streptomyces</taxon>
    </lineage>
</organism>
<reference evidence="2" key="1">
    <citation type="journal article" date="2019" name="Int. J. Syst. Evol. Microbiol.">
        <title>The Global Catalogue of Microorganisms (GCM) 10K type strain sequencing project: providing services to taxonomists for standard genome sequencing and annotation.</title>
        <authorList>
            <consortium name="The Broad Institute Genomics Platform"/>
            <consortium name="The Broad Institute Genome Sequencing Center for Infectious Disease"/>
            <person name="Wu L."/>
            <person name="Ma J."/>
        </authorList>
    </citation>
    <scope>NUCLEOTIDE SEQUENCE [LARGE SCALE GENOMIC DNA]</scope>
    <source>
        <strain evidence="2">JCM 5062</strain>
    </source>
</reference>
<evidence type="ECO:0000313" key="1">
    <source>
        <dbReference type="EMBL" id="GAA2516561.1"/>
    </source>
</evidence>
<accession>A0ABP6AII3</accession>
<dbReference type="EMBL" id="BAAASR010000047">
    <property type="protein sequence ID" value="GAA2516561.1"/>
    <property type="molecule type" value="Genomic_DNA"/>
</dbReference>
<proteinExistence type="predicted"/>
<dbReference type="RefSeq" id="WP_344366520.1">
    <property type="nucleotide sequence ID" value="NZ_BAAASR010000047.1"/>
</dbReference>
<sequence>MNPYLVHDDLCPLCRRPLRIEYGHTQRSAQQDHPARTWITGRRCSSCEATQPQQFWDVMRALYES</sequence>